<dbReference type="Proteomes" id="UP000015101">
    <property type="component" value="Unassembled WGS sequence"/>
</dbReference>
<dbReference type="HOGENOM" id="CLU_547779_0_0_1"/>
<dbReference type="SMART" id="SM00181">
    <property type="entry name" value="EGF"/>
    <property type="match status" value="2"/>
</dbReference>
<dbReference type="GeneID" id="20200836"/>
<dbReference type="EMBL" id="AMQM01001927">
    <property type="status" value="NOT_ANNOTATED_CDS"/>
    <property type="molecule type" value="Genomic_DNA"/>
</dbReference>
<proteinExistence type="predicted"/>
<gene>
    <name evidence="3" type="primary">20200836</name>
    <name evidence="2" type="ORF">HELRODRAFT_165064</name>
</gene>
<dbReference type="SUPFAM" id="SSF57184">
    <property type="entry name" value="Growth factor receptor domain"/>
    <property type="match status" value="1"/>
</dbReference>
<dbReference type="InParanoid" id="T1EW86"/>
<dbReference type="InterPro" id="IPR050778">
    <property type="entry name" value="Cueball_EGF_LRP_Nidogen"/>
</dbReference>
<reference evidence="2 4" key="2">
    <citation type="journal article" date="2013" name="Nature">
        <title>Insights into bilaterian evolution from three spiralian genomes.</title>
        <authorList>
            <person name="Simakov O."/>
            <person name="Marletaz F."/>
            <person name="Cho S.J."/>
            <person name="Edsinger-Gonzales E."/>
            <person name="Havlak P."/>
            <person name="Hellsten U."/>
            <person name="Kuo D.H."/>
            <person name="Larsson T."/>
            <person name="Lv J."/>
            <person name="Arendt D."/>
            <person name="Savage R."/>
            <person name="Osoegawa K."/>
            <person name="de Jong P."/>
            <person name="Grimwood J."/>
            <person name="Chapman J.A."/>
            <person name="Shapiro H."/>
            <person name="Aerts A."/>
            <person name="Otillar R.P."/>
            <person name="Terry A.Y."/>
            <person name="Boore J.L."/>
            <person name="Grigoriev I.V."/>
            <person name="Lindberg D.R."/>
            <person name="Seaver E.C."/>
            <person name="Weisblat D.A."/>
            <person name="Putnam N.H."/>
            <person name="Rokhsar D.S."/>
        </authorList>
    </citation>
    <scope>NUCLEOTIDE SEQUENCE</scope>
</reference>
<dbReference type="PANTHER" id="PTHR46513">
    <property type="entry name" value="VITELLOGENIN RECEPTOR-LIKE PROTEIN-RELATED-RELATED"/>
    <property type="match status" value="1"/>
</dbReference>
<dbReference type="RefSeq" id="XP_009029211.1">
    <property type="nucleotide sequence ID" value="XM_009030963.1"/>
</dbReference>
<dbReference type="InterPro" id="IPR000742">
    <property type="entry name" value="EGF"/>
</dbReference>
<keyword evidence="4" id="KW-1185">Reference proteome</keyword>
<organism evidence="3 4">
    <name type="scientific">Helobdella robusta</name>
    <name type="common">Californian leech</name>
    <dbReference type="NCBI Taxonomy" id="6412"/>
    <lineage>
        <taxon>Eukaryota</taxon>
        <taxon>Metazoa</taxon>
        <taxon>Spiralia</taxon>
        <taxon>Lophotrochozoa</taxon>
        <taxon>Annelida</taxon>
        <taxon>Clitellata</taxon>
        <taxon>Hirudinea</taxon>
        <taxon>Rhynchobdellida</taxon>
        <taxon>Glossiphoniidae</taxon>
        <taxon>Helobdella</taxon>
    </lineage>
</organism>
<dbReference type="PANTHER" id="PTHR46513:SF13">
    <property type="entry name" value="EGF-LIKE DOMAIN-CONTAINING PROTEIN"/>
    <property type="match status" value="1"/>
</dbReference>
<reference evidence="3" key="3">
    <citation type="submission" date="2015-06" db="UniProtKB">
        <authorList>
            <consortium name="EnsemblMetazoa"/>
        </authorList>
    </citation>
    <scope>IDENTIFICATION</scope>
</reference>
<name>T1EW86_HELRO</name>
<dbReference type="CTD" id="20200836"/>
<dbReference type="InterPro" id="IPR011042">
    <property type="entry name" value="6-blade_b-propeller_TolB-like"/>
</dbReference>
<reference evidence="4" key="1">
    <citation type="submission" date="2012-12" db="EMBL/GenBank/DDBJ databases">
        <authorList>
            <person name="Hellsten U."/>
            <person name="Grimwood J."/>
            <person name="Chapman J.A."/>
            <person name="Shapiro H."/>
            <person name="Aerts A."/>
            <person name="Otillar R.P."/>
            <person name="Terry A.Y."/>
            <person name="Boore J.L."/>
            <person name="Simakov O."/>
            <person name="Marletaz F."/>
            <person name="Cho S.-J."/>
            <person name="Edsinger-Gonzales E."/>
            <person name="Havlak P."/>
            <person name="Kuo D.-H."/>
            <person name="Larsson T."/>
            <person name="Lv J."/>
            <person name="Arendt D."/>
            <person name="Savage R."/>
            <person name="Osoegawa K."/>
            <person name="de Jong P."/>
            <person name="Lindberg D.R."/>
            <person name="Seaver E.C."/>
            <person name="Weisblat D.A."/>
            <person name="Putnam N.H."/>
            <person name="Grigoriev I.V."/>
            <person name="Rokhsar D.S."/>
        </authorList>
    </citation>
    <scope>NUCLEOTIDE SEQUENCE</scope>
</reference>
<dbReference type="AlphaFoldDB" id="T1EW86"/>
<dbReference type="SUPFAM" id="SSF63825">
    <property type="entry name" value="YWTD domain"/>
    <property type="match status" value="1"/>
</dbReference>
<evidence type="ECO:0000313" key="2">
    <source>
        <dbReference type="EMBL" id="ESN92928.1"/>
    </source>
</evidence>
<evidence type="ECO:0000313" key="4">
    <source>
        <dbReference type="Proteomes" id="UP000015101"/>
    </source>
</evidence>
<protein>
    <recommendedName>
        <fullName evidence="1">EGF-like domain-containing protein</fullName>
    </recommendedName>
</protein>
<dbReference type="InterPro" id="IPR009030">
    <property type="entry name" value="Growth_fac_rcpt_cys_sf"/>
</dbReference>
<evidence type="ECO:0000259" key="1">
    <source>
        <dbReference type="SMART" id="SM00181"/>
    </source>
</evidence>
<dbReference type="STRING" id="6412.T1EW86"/>
<dbReference type="Gene3D" id="2.120.10.30">
    <property type="entry name" value="TolB, C-terminal domain"/>
    <property type="match status" value="1"/>
</dbReference>
<dbReference type="EnsemblMetazoa" id="HelroT165064">
    <property type="protein sequence ID" value="HelroP165064"/>
    <property type="gene ID" value="HelroG165064"/>
</dbReference>
<dbReference type="InterPro" id="IPR000033">
    <property type="entry name" value="LDLR_classB_rpt"/>
</dbReference>
<dbReference type="EMBL" id="KB097639">
    <property type="protein sequence ID" value="ESN92928.1"/>
    <property type="molecule type" value="Genomic_DNA"/>
</dbReference>
<feature type="domain" description="EGF-like" evidence="1">
    <location>
        <begin position="352"/>
        <end position="395"/>
    </location>
</feature>
<dbReference type="Gene3D" id="2.10.25.10">
    <property type="entry name" value="Laminin"/>
    <property type="match status" value="1"/>
</dbReference>
<accession>T1EW86</accession>
<dbReference type="SMART" id="SM00135">
    <property type="entry name" value="LY"/>
    <property type="match status" value="2"/>
</dbReference>
<sequence>MFSGTSKPTEQISNVHFNWLTSLSYDPVTNSLYFSDHLARASDDEKNGVIGLIHLETLTNHNIYIFNNLENISSISVDYINRNIYWIENEDSIWIGNLNNGKKIKLISLNNSKSAIKMKKYKMALTSLVVDPVKRRMFYSQCNMDPFSPSQNGLISCDLSGMNCLNSLESFQVYLNKRYCISRIAINTNNEKMSFIEDVSGKIFSGKIESSTYENNKYSNDDNDDKMMPAGGDVNKIWTGIIRHVRGYKEDLRAHAISYMRNQLTWINEDHKLYYMPDDFSVKNISLENGTKYFTMVTADGLNKDNIKSICTSTKPLCSDICVINLMGRRSCLCPQGFLLRYDYLCIKDDSPCFYRHNGQLTPVCSDICKISNENHFECTCRSGRKLLEDKRSCTADVHAPIVYLGSKKTLTRLMDNRAEICEELEFNWLTSLSFDPITFSVFFSDRLENDNSNKNKLIHYEINDYNINNDNNGNELSYADEHGNDVIGLIHMETLTK</sequence>
<dbReference type="KEGG" id="hro:HELRODRAFT_165064"/>
<evidence type="ECO:0000313" key="3">
    <source>
        <dbReference type="EnsemblMetazoa" id="HelroP165064"/>
    </source>
</evidence>
<feature type="domain" description="EGF-like" evidence="1">
    <location>
        <begin position="310"/>
        <end position="347"/>
    </location>
</feature>